<keyword evidence="4" id="KW-1185">Reference proteome</keyword>
<feature type="compositionally biased region" description="Polar residues" evidence="1">
    <location>
        <begin position="198"/>
        <end position="214"/>
    </location>
</feature>
<dbReference type="EMBL" id="OU896711">
    <property type="protein sequence ID" value="CAH1171050.1"/>
    <property type="molecule type" value="Genomic_DNA"/>
</dbReference>
<dbReference type="OrthoDB" id="6703957at2759"/>
<proteinExistence type="predicted"/>
<organism evidence="3 4">
    <name type="scientific">Phaedon cochleariae</name>
    <name type="common">Mustard beetle</name>
    <dbReference type="NCBI Taxonomy" id="80249"/>
    <lineage>
        <taxon>Eukaryota</taxon>
        <taxon>Metazoa</taxon>
        <taxon>Ecdysozoa</taxon>
        <taxon>Arthropoda</taxon>
        <taxon>Hexapoda</taxon>
        <taxon>Insecta</taxon>
        <taxon>Pterygota</taxon>
        <taxon>Neoptera</taxon>
        <taxon>Endopterygota</taxon>
        <taxon>Coleoptera</taxon>
        <taxon>Polyphaga</taxon>
        <taxon>Cucujiformia</taxon>
        <taxon>Chrysomeloidea</taxon>
        <taxon>Chrysomelidae</taxon>
        <taxon>Chrysomelinae</taxon>
        <taxon>Chrysomelini</taxon>
        <taxon>Phaedon</taxon>
    </lineage>
</organism>
<dbReference type="InterPro" id="IPR039353">
    <property type="entry name" value="TF_Adf1"/>
</dbReference>
<dbReference type="PANTHER" id="PTHR12243:SF69">
    <property type="entry name" value="SI:CH73-59F11.3"/>
    <property type="match status" value="1"/>
</dbReference>
<evidence type="ECO:0000313" key="3">
    <source>
        <dbReference type="EMBL" id="CAH1171050.1"/>
    </source>
</evidence>
<reference evidence="3" key="1">
    <citation type="submission" date="2022-01" db="EMBL/GenBank/DDBJ databases">
        <authorList>
            <person name="King R."/>
        </authorList>
    </citation>
    <scope>NUCLEOTIDE SEQUENCE</scope>
</reference>
<dbReference type="AlphaFoldDB" id="A0A9P0GTZ6"/>
<name>A0A9P0GTZ6_PHACE</name>
<feature type="compositionally biased region" description="Low complexity" evidence="1">
    <location>
        <begin position="135"/>
        <end position="165"/>
    </location>
</feature>
<reference evidence="3" key="2">
    <citation type="submission" date="2022-10" db="EMBL/GenBank/DDBJ databases">
        <authorList>
            <consortium name="ENA_rothamsted_submissions"/>
            <consortium name="culmorum"/>
            <person name="King R."/>
        </authorList>
    </citation>
    <scope>NUCLEOTIDE SEQUENCE</scope>
</reference>
<dbReference type="GO" id="GO:0006357">
    <property type="term" value="P:regulation of transcription by RNA polymerase II"/>
    <property type="evidence" value="ECO:0007669"/>
    <property type="project" value="TreeGrafter"/>
</dbReference>
<protein>
    <recommendedName>
        <fullName evidence="2">MADF domain-containing protein</fullName>
    </recommendedName>
</protein>
<dbReference type="PROSITE" id="PS51029">
    <property type="entry name" value="MADF"/>
    <property type="match status" value="1"/>
</dbReference>
<dbReference type="SMART" id="SM00595">
    <property type="entry name" value="MADF"/>
    <property type="match status" value="1"/>
</dbReference>
<feature type="compositionally biased region" description="Polar residues" evidence="1">
    <location>
        <begin position="166"/>
        <end position="178"/>
    </location>
</feature>
<feature type="region of interest" description="Disordered" evidence="1">
    <location>
        <begin position="135"/>
        <end position="246"/>
    </location>
</feature>
<feature type="compositionally biased region" description="Basic and acidic residues" evidence="1">
    <location>
        <begin position="183"/>
        <end position="197"/>
    </location>
</feature>
<accession>A0A9P0GTZ6</accession>
<dbReference type="InterPro" id="IPR006578">
    <property type="entry name" value="MADF-dom"/>
</dbReference>
<evidence type="ECO:0000313" key="4">
    <source>
        <dbReference type="Proteomes" id="UP001153737"/>
    </source>
</evidence>
<evidence type="ECO:0000256" key="1">
    <source>
        <dbReference type="SAM" id="MobiDB-lite"/>
    </source>
</evidence>
<sequence>MANEDGPLIDLIRQYPWLYDKQEKQYRNKNAKQNAWQMIANILKTNPEDCEQRWIVLRNRFCTELRNMKTRPSGSGATTSSWHLFEAMSFLSDFIIPRKSRGNFARPPQKHQTQADVNHVDIWDSYSTIIYNNQSQDSDQQSSDVEMSTQETEGTSSTASSSTTQHNLPSCSGIQTKNNQKRKASEDGDVITKETEGTTHQNVPSCSGVQMNNDQRMKVNEKRKVMTDIENTSNQFIKDKKKKKEK</sequence>
<dbReference type="Proteomes" id="UP001153737">
    <property type="component" value="Chromosome 5"/>
</dbReference>
<feature type="compositionally biased region" description="Basic and acidic residues" evidence="1">
    <location>
        <begin position="215"/>
        <end position="227"/>
    </location>
</feature>
<feature type="domain" description="MADF" evidence="2">
    <location>
        <begin position="7"/>
        <end position="96"/>
    </location>
</feature>
<gene>
    <name evidence="3" type="ORF">PHAECO_LOCUS9115</name>
</gene>
<dbReference type="PANTHER" id="PTHR12243">
    <property type="entry name" value="MADF DOMAIN TRANSCRIPTION FACTOR"/>
    <property type="match status" value="1"/>
</dbReference>
<evidence type="ECO:0000259" key="2">
    <source>
        <dbReference type="PROSITE" id="PS51029"/>
    </source>
</evidence>
<dbReference type="Pfam" id="PF10545">
    <property type="entry name" value="MADF_DNA_bdg"/>
    <property type="match status" value="1"/>
</dbReference>
<dbReference type="GO" id="GO:0005634">
    <property type="term" value="C:nucleus"/>
    <property type="evidence" value="ECO:0007669"/>
    <property type="project" value="TreeGrafter"/>
</dbReference>
<dbReference type="GO" id="GO:0005667">
    <property type="term" value="C:transcription regulator complex"/>
    <property type="evidence" value="ECO:0007669"/>
    <property type="project" value="TreeGrafter"/>
</dbReference>